<comment type="caution">
    <text evidence="3">The sequence shown here is derived from an EMBL/GenBank/DDBJ whole genome shotgun (WGS) entry which is preliminary data.</text>
</comment>
<dbReference type="PANTHER" id="PTHR23024:SF24">
    <property type="entry name" value="ALPHA_BETA HYDROLASE FOLD-3 DOMAIN-CONTAINING PROTEIN"/>
    <property type="match status" value="1"/>
</dbReference>
<keyword evidence="1" id="KW-0472">Membrane</keyword>
<dbReference type="PANTHER" id="PTHR23024">
    <property type="entry name" value="ARYLACETAMIDE DEACETYLASE"/>
    <property type="match status" value="1"/>
</dbReference>
<sequence length="335" mass="36636">MASKQSIQERRQVMAKAEAEGLEYIGPCPSHLGEAWIDIPLPDGQTNRTKVVWPKSSAPCPLVIYYHGGGLSRCSPDLVLAPARGFATMFSCVVACPTLNQLPDQAFPGPLRNAWEVCAWLSDAKNLNDGVLKDARVSVDPGRGFVVGGISSGGAAAAVIGTIPGAISAGFEDFVGVTPLQSIITGIFAGIPFLVTEAMLPAQYRDIFRSRDENKVADDTARLEIESRLDVHSPWFSPINLNLSEFKIARNHPPKVFIYGGQLDEFRDDSTIYAKWLSQLEGVQVRASVLEGEGHMGWLTPPWPASHTRRIKETTLDGMGWLLNLEWDRNQDLPI</sequence>
<organism evidence="3 4">
    <name type="scientific">Xylaria flabelliformis</name>
    <dbReference type="NCBI Taxonomy" id="2512241"/>
    <lineage>
        <taxon>Eukaryota</taxon>
        <taxon>Fungi</taxon>
        <taxon>Dikarya</taxon>
        <taxon>Ascomycota</taxon>
        <taxon>Pezizomycotina</taxon>
        <taxon>Sordariomycetes</taxon>
        <taxon>Xylariomycetidae</taxon>
        <taxon>Xylariales</taxon>
        <taxon>Xylariaceae</taxon>
        <taxon>Xylaria</taxon>
    </lineage>
</organism>
<feature type="domain" description="Alpha/beta hydrolase fold-3" evidence="2">
    <location>
        <begin position="63"/>
        <end position="296"/>
    </location>
</feature>
<dbReference type="EMBL" id="VFLP01000051">
    <property type="protein sequence ID" value="TRX90857.1"/>
    <property type="molecule type" value="Genomic_DNA"/>
</dbReference>
<feature type="transmembrane region" description="Helical" evidence="1">
    <location>
        <begin position="145"/>
        <end position="167"/>
    </location>
</feature>
<keyword evidence="4" id="KW-1185">Reference proteome</keyword>
<dbReference type="OrthoDB" id="408631at2759"/>
<dbReference type="GO" id="GO:0016787">
    <property type="term" value="F:hydrolase activity"/>
    <property type="evidence" value="ECO:0007669"/>
    <property type="project" value="InterPro"/>
</dbReference>
<dbReference type="InterPro" id="IPR029058">
    <property type="entry name" value="AB_hydrolase_fold"/>
</dbReference>
<dbReference type="Proteomes" id="UP000319160">
    <property type="component" value="Unassembled WGS sequence"/>
</dbReference>
<dbReference type="AlphaFoldDB" id="A0A553HSD6"/>
<gene>
    <name evidence="3" type="ORF">FHL15_008261</name>
</gene>
<evidence type="ECO:0000313" key="3">
    <source>
        <dbReference type="EMBL" id="TRX90857.1"/>
    </source>
</evidence>
<protein>
    <recommendedName>
        <fullName evidence="2">Alpha/beta hydrolase fold-3 domain-containing protein</fullName>
    </recommendedName>
</protein>
<dbReference type="InterPro" id="IPR050466">
    <property type="entry name" value="Carboxylest/Gibb_receptor"/>
</dbReference>
<dbReference type="Pfam" id="PF07859">
    <property type="entry name" value="Abhydrolase_3"/>
    <property type="match status" value="1"/>
</dbReference>
<proteinExistence type="predicted"/>
<keyword evidence="1" id="KW-1133">Transmembrane helix</keyword>
<keyword evidence="1" id="KW-0812">Transmembrane</keyword>
<dbReference type="InterPro" id="IPR013094">
    <property type="entry name" value="AB_hydrolase_3"/>
</dbReference>
<feature type="transmembrane region" description="Helical" evidence="1">
    <location>
        <begin position="179"/>
        <end position="200"/>
    </location>
</feature>
<dbReference type="STRING" id="2512241.A0A553HSD6"/>
<evidence type="ECO:0000256" key="1">
    <source>
        <dbReference type="SAM" id="Phobius"/>
    </source>
</evidence>
<accession>A0A553HSD6</accession>
<dbReference type="Gene3D" id="3.40.50.1820">
    <property type="entry name" value="alpha/beta hydrolase"/>
    <property type="match status" value="1"/>
</dbReference>
<evidence type="ECO:0000313" key="4">
    <source>
        <dbReference type="Proteomes" id="UP000319160"/>
    </source>
</evidence>
<reference evidence="4" key="1">
    <citation type="submission" date="2019-06" db="EMBL/GenBank/DDBJ databases">
        <title>Draft genome sequence of the griseofulvin-producing fungus Xylaria cubensis strain G536.</title>
        <authorList>
            <person name="Mead M.E."/>
            <person name="Raja H.A."/>
            <person name="Steenwyk J.L."/>
            <person name="Knowles S.L."/>
            <person name="Oberlies N.H."/>
            <person name="Rokas A."/>
        </authorList>
    </citation>
    <scope>NUCLEOTIDE SEQUENCE [LARGE SCALE GENOMIC DNA]</scope>
    <source>
        <strain evidence="4">G536</strain>
    </source>
</reference>
<evidence type="ECO:0000259" key="2">
    <source>
        <dbReference type="Pfam" id="PF07859"/>
    </source>
</evidence>
<name>A0A553HSD6_9PEZI</name>
<dbReference type="SUPFAM" id="SSF53474">
    <property type="entry name" value="alpha/beta-Hydrolases"/>
    <property type="match status" value="1"/>
</dbReference>